<evidence type="ECO:0000256" key="2">
    <source>
        <dbReference type="SAM" id="SignalP"/>
    </source>
</evidence>
<keyword evidence="3" id="KW-0449">Lipoprotein</keyword>
<dbReference type="Gene3D" id="2.60.40.420">
    <property type="entry name" value="Cupredoxins - blue copper proteins"/>
    <property type="match status" value="1"/>
</dbReference>
<evidence type="ECO:0000313" key="4">
    <source>
        <dbReference type="Proteomes" id="UP000565572"/>
    </source>
</evidence>
<feature type="region of interest" description="Disordered" evidence="1">
    <location>
        <begin position="26"/>
        <end position="63"/>
    </location>
</feature>
<dbReference type="AlphaFoldDB" id="A0A7W5P6L8"/>
<reference evidence="3 4" key="1">
    <citation type="submission" date="2020-08" db="EMBL/GenBank/DDBJ databases">
        <title>Sequencing the genomes of 1000 actinobacteria strains.</title>
        <authorList>
            <person name="Klenk H.-P."/>
        </authorList>
    </citation>
    <scope>NUCLEOTIDE SEQUENCE [LARGE SCALE GENOMIC DNA]</scope>
    <source>
        <strain evidence="3 4">DSM 11053</strain>
    </source>
</reference>
<dbReference type="EMBL" id="JACHZG010000001">
    <property type="protein sequence ID" value="MBB3326573.1"/>
    <property type="molecule type" value="Genomic_DNA"/>
</dbReference>
<dbReference type="SUPFAM" id="SSF49503">
    <property type="entry name" value="Cupredoxins"/>
    <property type="match status" value="1"/>
</dbReference>
<dbReference type="PROSITE" id="PS51257">
    <property type="entry name" value="PROKAR_LIPOPROTEIN"/>
    <property type="match status" value="1"/>
</dbReference>
<keyword evidence="2" id="KW-0732">Signal</keyword>
<comment type="caution">
    <text evidence="3">The sequence shown here is derived from an EMBL/GenBank/DDBJ whole genome shotgun (WGS) entry which is preliminary data.</text>
</comment>
<feature type="compositionally biased region" description="Low complexity" evidence="1">
    <location>
        <begin position="30"/>
        <end position="63"/>
    </location>
</feature>
<dbReference type="Proteomes" id="UP000565572">
    <property type="component" value="Unassembled WGS sequence"/>
</dbReference>
<name>A0A7W5P6L8_9ACTN</name>
<evidence type="ECO:0000256" key="1">
    <source>
        <dbReference type="SAM" id="MobiDB-lite"/>
    </source>
</evidence>
<sequence>MRVPLKAIAAPILLSALGVLLSGCGTSTTPADQPSSAGSAPPAASSSATTSPTTQPGTPAAGSPVAGAVVVSVKVSGGRVQPRLQTTPVKAGQTVTITATSDVADSIHVHGYDKTLDLPPGQTASVSFIADVKGVFEVETHETELLVAKLSVA</sequence>
<dbReference type="RefSeq" id="WP_183337497.1">
    <property type="nucleotide sequence ID" value="NZ_JACHZG010000001.1"/>
</dbReference>
<accession>A0A7W5P6L8</accession>
<protein>
    <submittedName>
        <fullName evidence="3">Putative lipoprotein</fullName>
    </submittedName>
</protein>
<dbReference type="InterPro" id="IPR008972">
    <property type="entry name" value="Cupredoxin"/>
</dbReference>
<evidence type="ECO:0000313" key="3">
    <source>
        <dbReference type="EMBL" id="MBB3326573.1"/>
    </source>
</evidence>
<keyword evidence="4" id="KW-1185">Reference proteome</keyword>
<gene>
    <name evidence="3" type="ORF">FHX39_001517</name>
</gene>
<feature type="chain" id="PRO_5031278666" evidence="2">
    <location>
        <begin position="32"/>
        <end position="153"/>
    </location>
</feature>
<feature type="signal peptide" evidence="2">
    <location>
        <begin position="1"/>
        <end position="31"/>
    </location>
</feature>
<organism evidence="3 4">
    <name type="scientific">Microlunatus antarcticus</name>
    <dbReference type="NCBI Taxonomy" id="53388"/>
    <lineage>
        <taxon>Bacteria</taxon>
        <taxon>Bacillati</taxon>
        <taxon>Actinomycetota</taxon>
        <taxon>Actinomycetes</taxon>
        <taxon>Propionibacteriales</taxon>
        <taxon>Propionibacteriaceae</taxon>
        <taxon>Microlunatus</taxon>
    </lineage>
</organism>
<proteinExistence type="predicted"/>